<dbReference type="EMBL" id="JABMIG020000120">
    <property type="protein sequence ID" value="KAL3790959.1"/>
    <property type="molecule type" value="Genomic_DNA"/>
</dbReference>
<protein>
    <recommendedName>
        <fullName evidence="2">Dockerin domain-containing protein</fullName>
    </recommendedName>
</protein>
<keyword evidence="1" id="KW-0732">Signal</keyword>
<dbReference type="CDD" id="cd14256">
    <property type="entry name" value="Dockerin_I"/>
    <property type="match status" value="1"/>
</dbReference>
<dbReference type="InterPro" id="IPR016134">
    <property type="entry name" value="Dockerin_dom"/>
</dbReference>
<dbReference type="PROSITE" id="PS51766">
    <property type="entry name" value="DOCKERIN"/>
    <property type="match status" value="1"/>
</dbReference>
<feature type="domain" description="Dockerin" evidence="2">
    <location>
        <begin position="101"/>
        <end position="169"/>
    </location>
</feature>
<dbReference type="AlphaFoldDB" id="A0ABD3PSA1"/>
<dbReference type="Pfam" id="PF00404">
    <property type="entry name" value="Dockerin_1"/>
    <property type="match status" value="1"/>
</dbReference>
<feature type="signal peptide" evidence="1">
    <location>
        <begin position="1"/>
        <end position="16"/>
    </location>
</feature>
<organism evidence="3 4">
    <name type="scientific">Cyclotella cryptica</name>
    <dbReference type="NCBI Taxonomy" id="29204"/>
    <lineage>
        <taxon>Eukaryota</taxon>
        <taxon>Sar</taxon>
        <taxon>Stramenopiles</taxon>
        <taxon>Ochrophyta</taxon>
        <taxon>Bacillariophyta</taxon>
        <taxon>Coscinodiscophyceae</taxon>
        <taxon>Thalassiosirophycidae</taxon>
        <taxon>Stephanodiscales</taxon>
        <taxon>Stephanodiscaceae</taxon>
        <taxon>Cyclotella</taxon>
    </lineage>
</organism>
<dbReference type="SUPFAM" id="SSF63446">
    <property type="entry name" value="Type I dockerin domain"/>
    <property type="match status" value="1"/>
</dbReference>
<dbReference type="Gene3D" id="1.10.1330.10">
    <property type="entry name" value="Dockerin domain"/>
    <property type="match status" value="1"/>
</dbReference>
<sequence>MRLLITSLLLSALAWAKPGMQAPVDDTGLHRDNKSGRHLAIIGGDKDVPVVHAVTKAKSQKSAKKGKITVCRCPSPLVSPEACTTQQVPFLSEGDTEGECTKLNIYDANGSGAVDMDDIVFVSRSLADPLGEFPTGNLEVDINGDGVLDLEDLREMINYAVTVLDAGDLDIEPIALTSTIIDTALSFFPPLQLNDISPSGNRRLQDETIPKDDTSIVTFEVPSWVETAQIQQPECGLGIVGRYGKGSKTQDPARNWVNEYPYDPSLPFQPGDYIWYTVYFYGIPAFFLAQGWTEAAAAWYNYIGIPGGPRVTDYEKAYQEDSVIKAGVDEEIKKVVQAVREMHDGNELSFEFYSTSAKGQRSDAGGQYQAVLGGHLIWSSGTVSYDPGACSLTVDILVKAEDFYDFNTWDGSTADIFVNLIPGILSARGFAWGYITTGELSRTETIELECCIDDDCGDVTEFDCECNKCVTQCPTNQASGGQGFTSFSVDMTKTSGIITVSYDMYSVPDQLTIYYEGGVIFSTGGLVSGSATTLVSFGSASSTSTVITVEINAPISGTAWVVSVSCPP</sequence>
<proteinExistence type="predicted"/>
<accession>A0ABD3PSA1</accession>
<dbReference type="InterPro" id="IPR002105">
    <property type="entry name" value="Dockerin_1_rpt"/>
</dbReference>
<dbReference type="PROSITE" id="PS00018">
    <property type="entry name" value="EF_HAND_1"/>
    <property type="match status" value="2"/>
</dbReference>
<evidence type="ECO:0000259" key="2">
    <source>
        <dbReference type="PROSITE" id="PS51766"/>
    </source>
</evidence>
<dbReference type="InterPro" id="IPR036439">
    <property type="entry name" value="Dockerin_dom_sf"/>
</dbReference>
<feature type="chain" id="PRO_5044812670" description="Dockerin domain-containing protein" evidence="1">
    <location>
        <begin position="17"/>
        <end position="568"/>
    </location>
</feature>
<dbReference type="Proteomes" id="UP001516023">
    <property type="component" value="Unassembled WGS sequence"/>
</dbReference>
<comment type="caution">
    <text evidence="3">The sequence shown here is derived from an EMBL/GenBank/DDBJ whole genome shotgun (WGS) entry which is preliminary data.</text>
</comment>
<evidence type="ECO:0000313" key="3">
    <source>
        <dbReference type="EMBL" id="KAL3790959.1"/>
    </source>
</evidence>
<dbReference type="InterPro" id="IPR018247">
    <property type="entry name" value="EF_Hand_1_Ca_BS"/>
</dbReference>
<reference evidence="3 4" key="1">
    <citation type="journal article" date="2020" name="G3 (Bethesda)">
        <title>Improved Reference Genome for Cyclotella cryptica CCMP332, a Model for Cell Wall Morphogenesis, Salinity Adaptation, and Lipid Production in Diatoms (Bacillariophyta).</title>
        <authorList>
            <person name="Roberts W.R."/>
            <person name="Downey K.M."/>
            <person name="Ruck E.C."/>
            <person name="Traller J.C."/>
            <person name="Alverson A.J."/>
        </authorList>
    </citation>
    <scope>NUCLEOTIDE SEQUENCE [LARGE SCALE GENOMIC DNA]</scope>
    <source>
        <strain evidence="3 4">CCMP332</strain>
    </source>
</reference>
<evidence type="ECO:0000256" key="1">
    <source>
        <dbReference type="SAM" id="SignalP"/>
    </source>
</evidence>
<evidence type="ECO:0000313" key="4">
    <source>
        <dbReference type="Proteomes" id="UP001516023"/>
    </source>
</evidence>
<keyword evidence="4" id="KW-1185">Reference proteome</keyword>
<name>A0ABD3PSA1_9STRA</name>
<gene>
    <name evidence="3" type="ORF">HJC23_004941</name>
</gene>